<proteinExistence type="inferred from homology"/>
<dbReference type="Proteomes" id="UP000663828">
    <property type="component" value="Unassembled WGS sequence"/>
</dbReference>
<evidence type="ECO:0000256" key="1">
    <source>
        <dbReference type="ARBA" id="ARBA00001933"/>
    </source>
</evidence>
<feature type="non-terminal residue" evidence="4">
    <location>
        <position position="101"/>
    </location>
</feature>
<gene>
    <name evidence="4" type="ORF">XAT740_LOCUS60278</name>
</gene>
<protein>
    <recommendedName>
        <fullName evidence="3">Aminotransferase class V domain-containing protein</fullName>
    </recommendedName>
</protein>
<dbReference type="InterPro" id="IPR015424">
    <property type="entry name" value="PyrdxlP-dep_Trfase"/>
</dbReference>
<name>A0A816GX91_ADIRI</name>
<dbReference type="PANTHER" id="PTHR11601:SF34">
    <property type="entry name" value="CYSTEINE DESULFURASE"/>
    <property type="match status" value="1"/>
</dbReference>
<feature type="domain" description="Aminotransferase class V" evidence="3">
    <location>
        <begin position="21"/>
        <end position="100"/>
    </location>
</feature>
<comment type="similarity">
    <text evidence="2">Belongs to the class-V pyridoxal-phosphate-dependent aminotransferase family. NifS/IscS subfamily.</text>
</comment>
<comment type="cofactor">
    <cofactor evidence="1">
        <name>pyridoxal 5'-phosphate</name>
        <dbReference type="ChEBI" id="CHEBI:597326"/>
    </cofactor>
</comment>
<dbReference type="EMBL" id="CAJNOR010014713">
    <property type="protein sequence ID" value="CAF1679531.1"/>
    <property type="molecule type" value="Genomic_DNA"/>
</dbReference>
<evidence type="ECO:0000256" key="2">
    <source>
        <dbReference type="ARBA" id="ARBA00006490"/>
    </source>
</evidence>
<comment type="caution">
    <text evidence="4">The sequence shown here is derived from an EMBL/GenBank/DDBJ whole genome shotgun (WGS) entry which is preliminary data.</text>
</comment>
<reference evidence="4" key="1">
    <citation type="submission" date="2021-02" db="EMBL/GenBank/DDBJ databases">
        <authorList>
            <person name="Nowell W R."/>
        </authorList>
    </citation>
    <scope>NUCLEOTIDE SEQUENCE</scope>
</reference>
<dbReference type="Gene3D" id="3.40.640.10">
    <property type="entry name" value="Type I PLP-dependent aspartate aminotransferase-like (Major domain)"/>
    <property type="match status" value="1"/>
</dbReference>
<keyword evidence="5" id="KW-1185">Reference proteome</keyword>
<evidence type="ECO:0000313" key="4">
    <source>
        <dbReference type="EMBL" id="CAF1679531.1"/>
    </source>
</evidence>
<organism evidence="4 5">
    <name type="scientific">Adineta ricciae</name>
    <name type="common">Rotifer</name>
    <dbReference type="NCBI Taxonomy" id="249248"/>
    <lineage>
        <taxon>Eukaryota</taxon>
        <taxon>Metazoa</taxon>
        <taxon>Spiralia</taxon>
        <taxon>Gnathifera</taxon>
        <taxon>Rotifera</taxon>
        <taxon>Eurotatoria</taxon>
        <taxon>Bdelloidea</taxon>
        <taxon>Adinetida</taxon>
        <taxon>Adinetidae</taxon>
        <taxon>Adineta</taxon>
    </lineage>
</organism>
<evidence type="ECO:0000259" key="3">
    <source>
        <dbReference type="Pfam" id="PF00266"/>
    </source>
</evidence>
<dbReference type="InterPro" id="IPR015421">
    <property type="entry name" value="PyrdxlP-dep_Trfase_major"/>
</dbReference>
<dbReference type="SUPFAM" id="SSF53383">
    <property type="entry name" value="PLP-dependent transferases"/>
    <property type="match status" value="1"/>
</dbReference>
<dbReference type="PANTHER" id="PTHR11601">
    <property type="entry name" value="CYSTEINE DESULFURYLASE FAMILY MEMBER"/>
    <property type="match status" value="1"/>
</dbReference>
<dbReference type="Pfam" id="PF00266">
    <property type="entry name" value="Aminotran_5"/>
    <property type="match status" value="1"/>
</dbReference>
<dbReference type="InterPro" id="IPR000192">
    <property type="entry name" value="Aminotrans_V_dom"/>
</dbReference>
<dbReference type="AlphaFoldDB" id="A0A816GX91"/>
<accession>A0A816GX91</accession>
<sequence length="101" mass="11283">MASLSMNNDYEKEYSDLSKIIYLDNNATTREDKNVIESMINHLKSTNLFGNASSSHLIGIETKYLINESREQVRKSINASNLNEIIFTSGGTESNNLALHG</sequence>
<evidence type="ECO:0000313" key="5">
    <source>
        <dbReference type="Proteomes" id="UP000663828"/>
    </source>
</evidence>